<dbReference type="SUPFAM" id="SSF109998">
    <property type="entry name" value="Triger factor/SurA peptide-binding domain-like"/>
    <property type="match status" value="1"/>
</dbReference>
<gene>
    <name evidence="7" type="ordered locus">Shal_0181</name>
</gene>
<dbReference type="PROSITE" id="PS50198">
    <property type="entry name" value="PPIC_PPIASE_2"/>
    <property type="match status" value="1"/>
</dbReference>
<dbReference type="SUPFAM" id="SSF54534">
    <property type="entry name" value="FKBP-like"/>
    <property type="match status" value="1"/>
</dbReference>
<keyword evidence="5 7" id="KW-0413">Isomerase</keyword>
<dbReference type="GO" id="GO:0003755">
    <property type="term" value="F:peptidyl-prolyl cis-trans isomerase activity"/>
    <property type="evidence" value="ECO:0007669"/>
    <property type="project" value="UniProtKB-KW"/>
</dbReference>
<name>B0TN45_SHEHH</name>
<proteinExistence type="inferred from homology"/>
<evidence type="ECO:0000259" key="6">
    <source>
        <dbReference type="PROSITE" id="PS50198"/>
    </source>
</evidence>
<dbReference type="InterPro" id="IPR046357">
    <property type="entry name" value="PPIase_dom_sf"/>
</dbReference>
<evidence type="ECO:0000256" key="4">
    <source>
        <dbReference type="ARBA" id="ARBA00023110"/>
    </source>
</evidence>
<dbReference type="OrthoDB" id="9769613at2"/>
<evidence type="ECO:0000313" key="7">
    <source>
        <dbReference type="EMBL" id="ABZ74757.1"/>
    </source>
</evidence>
<dbReference type="PANTHER" id="PTHR47245">
    <property type="entry name" value="PEPTIDYLPROLYL ISOMERASE"/>
    <property type="match status" value="1"/>
</dbReference>
<dbReference type="PANTHER" id="PTHR47245:SF2">
    <property type="entry name" value="PEPTIDYL-PROLYL CIS-TRANS ISOMERASE HP_0175-RELATED"/>
    <property type="match status" value="1"/>
</dbReference>
<evidence type="ECO:0000256" key="1">
    <source>
        <dbReference type="ARBA" id="ARBA00000971"/>
    </source>
</evidence>
<evidence type="ECO:0000256" key="3">
    <source>
        <dbReference type="ARBA" id="ARBA00013194"/>
    </source>
</evidence>
<dbReference type="PROSITE" id="PS01096">
    <property type="entry name" value="PPIC_PPIASE_1"/>
    <property type="match status" value="1"/>
</dbReference>
<dbReference type="EMBL" id="CP000931">
    <property type="protein sequence ID" value="ABZ74757.1"/>
    <property type="molecule type" value="Genomic_DNA"/>
</dbReference>
<dbReference type="InterPro" id="IPR000297">
    <property type="entry name" value="PPIase_PpiC"/>
</dbReference>
<keyword evidence="4 5" id="KW-0697">Rotamase</keyword>
<accession>B0TN45</accession>
<comment type="catalytic activity">
    <reaction evidence="1">
        <text>[protein]-peptidylproline (omega=180) = [protein]-peptidylproline (omega=0)</text>
        <dbReference type="Rhea" id="RHEA:16237"/>
        <dbReference type="Rhea" id="RHEA-COMP:10747"/>
        <dbReference type="Rhea" id="RHEA-COMP:10748"/>
        <dbReference type="ChEBI" id="CHEBI:83833"/>
        <dbReference type="ChEBI" id="CHEBI:83834"/>
        <dbReference type="EC" id="5.2.1.8"/>
    </reaction>
</comment>
<reference evidence="7" key="1">
    <citation type="submission" date="2008-01" db="EMBL/GenBank/DDBJ databases">
        <title>Complete sequence of Shewanella halifaxensis HAW-EB4.</title>
        <authorList>
            <consortium name="US DOE Joint Genome Institute"/>
            <person name="Copeland A."/>
            <person name="Lucas S."/>
            <person name="Lapidus A."/>
            <person name="Glavina del Rio T."/>
            <person name="Dalin E."/>
            <person name="Tice H."/>
            <person name="Bruce D."/>
            <person name="Goodwin L."/>
            <person name="Pitluck S."/>
            <person name="Sims D."/>
            <person name="Brettin T."/>
            <person name="Detter J.C."/>
            <person name="Han C."/>
            <person name="Kuske C.R."/>
            <person name="Schmutz J."/>
            <person name="Larimer F."/>
            <person name="Land M."/>
            <person name="Hauser L."/>
            <person name="Kyrpides N."/>
            <person name="Kim E."/>
            <person name="Zhao J.-S."/>
            <person name="Richardson P."/>
        </authorList>
    </citation>
    <scope>NUCLEOTIDE SEQUENCE [LARGE SCALE GENOMIC DNA]</scope>
    <source>
        <strain evidence="7">HAW-EB4</strain>
    </source>
</reference>
<evidence type="ECO:0000256" key="5">
    <source>
        <dbReference type="PROSITE-ProRule" id="PRU00278"/>
    </source>
</evidence>
<dbReference type="HOGENOM" id="CLU_034646_9_1_6"/>
<dbReference type="eggNOG" id="COG0760">
    <property type="taxonomic scope" value="Bacteria"/>
</dbReference>
<dbReference type="Proteomes" id="UP000001317">
    <property type="component" value="Chromosome"/>
</dbReference>
<comment type="similarity">
    <text evidence="2">Belongs to the PpiC/parvulin rotamase family.</text>
</comment>
<feature type="domain" description="PpiC" evidence="6">
    <location>
        <begin position="113"/>
        <end position="214"/>
    </location>
</feature>
<sequence>MGSCGQHASATPSEQKLPIISVNGVTIKEEVLANELQYHSNSDFDVVVQQAGQTLVIRQLLIEQAKQNGVDVTADNEEQGIGQLLADKVVYQEPSEEDCLRYFQNNREKFVTAPLLEVDHILLPASAEDEEAKEVARQNAENILVQLSQDISCFAELAKKYSACPSKETGGSLGQISSGQTVPEFEQQLMQHGEGLVEQPLASRYGFHVVNIARKVDGKQLDYNMVADKVKGYLVHRASRLAIQAYIHGLVEVAEIEGIEVGFAPELNIHL</sequence>
<dbReference type="InterPro" id="IPR027304">
    <property type="entry name" value="Trigger_fact/SurA_dom_sf"/>
</dbReference>
<dbReference type="RefSeq" id="WP_012275314.1">
    <property type="nucleotide sequence ID" value="NC_010334.1"/>
</dbReference>
<keyword evidence="8" id="KW-1185">Reference proteome</keyword>
<dbReference type="Gene3D" id="3.10.50.40">
    <property type="match status" value="1"/>
</dbReference>
<dbReference type="AlphaFoldDB" id="B0TN45"/>
<organism evidence="7 8">
    <name type="scientific">Shewanella halifaxensis (strain HAW-EB4)</name>
    <dbReference type="NCBI Taxonomy" id="458817"/>
    <lineage>
        <taxon>Bacteria</taxon>
        <taxon>Pseudomonadati</taxon>
        <taxon>Pseudomonadota</taxon>
        <taxon>Gammaproteobacteria</taxon>
        <taxon>Alteromonadales</taxon>
        <taxon>Shewanellaceae</taxon>
        <taxon>Shewanella</taxon>
    </lineage>
</organism>
<dbReference type="KEGG" id="shl:Shal_0181"/>
<protein>
    <recommendedName>
        <fullName evidence="3">peptidylprolyl isomerase</fullName>
        <ecNumber evidence="3">5.2.1.8</ecNumber>
    </recommendedName>
</protein>
<dbReference type="STRING" id="458817.Shal_0181"/>
<evidence type="ECO:0000256" key="2">
    <source>
        <dbReference type="ARBA" id="ARBA00007656"/>
    </source>
</evidence>
<evidence type="ECO:0000313" key="8">
    <source>
        <dbReference type="Proteomes" id="UP000001317"/>
    </source>
</evidence>
<dbReference type="InterPro" id="IPR023058">
    <property type="entry name" value="PPIase_PpiC_CS"/>
</dbReference>
<dbReference type="InterPro" id="IPR050245">
    <property type="entry name" value="PrsA_foldase"/>
</dbReference>
<dbReference type="EC" id="5.2.1.8" evidence="3"/>
<dbReference type="Pfam" id="PF00639">
    <property type="entry name" value="Rotamase"/>
    <property type="match status" value="1"/>
</dbReference>